<dbReference type="Proteomes" id="UP000000602">
    <property type="component" value="Chromosome"/>
</dbReference>
<evidence type="ECO:0000313" key="2">
    <source>
        <dbReference type="Proteomes" id="UP000000602"/>
    </source>
</evidence>
<name>Q6ALN8_DESPS</name>
<reference evidence="2" key="1">
    <citation type="journal article" date="2004" name="Environ. Microbiol.">
        <title>The genome of Desulfotalea psychrophila, a sulfate-reducing bacterium from permanently cold Arctic sediments.</title>
        <authorList>
            <person name="Rabus R."/>
            <person name="Ruepp A."/>
            <person name="Frickey T."/>
            <person name="Rattei T."/>
            <person name="Fartmann B."/>
            <person name="Stark M."/>
            <person name="Bauer M."/>
            <person name="Zibat A."/>
            <person name="Lombardot T."/>
            <person name="Becker I."/>
            <person name="Amann J."/>
            <person name="Gellner K."/>
            <person name="Teeling H."/>
            <person name="Leuschner W.D."/>
            <person name="Gloeckner F.-O."/>
            <person name="Lupas A.N."/>
            <person name="Amann R."/>
            <person name="Klenk H.-P."/>
        </authorList>
    </citation>
    <scope>NUCLEOTIDE SEQUENCE [LARGE SCALE GENOMIC DNA]</scope>
    <source>
        <strain evidence="2">DSM 12343 / LSv54</strain>
    </source>
</reference>
<keyword evidence="2" id="KW-1185">Reference proteome</keyword>
<dbReference type="EMBL" id="CR522870">
    <property type="protein sequence ID" value="CAG36737.1"/>
    <property type="molecule type" value="Genomic_DNA"/>
</dbReference>
<proteinExistence type="predicted"/>
<dbReference type="STRING" id="177439.DP2008"/>
<evidence type="ECO:0000313" key="1">
    <source>
        <dbReference type="EMBL" id="CAG36737.1"/>
    </source>
</evidence>
<sequence>MRVIWFQPFLAEDPATCCLSHLLLAWAPTFISAIAVSLLRTRASRPLSLSLRVVRARVLLSSDTFITLLVLFTSRFHNQTTRPLSNTKIHAANKGLPVKNSSTPFI</sequence>
<protein>
    <submittedName>
        <fullName evidence="1">Uncharacterized protein</fullName>
    </submittedName>
</protein>
<dbReference type="KEGG" id="dps:DP2008"/>
<dbReference type="HOGENOM" id="CLU_2218866_0_0_7"/>
<accession>Q6ALN8</accession>
<gene>
    <name evidence="1" type="ordered locus">DP2008</name>
</gene>
<dbReference type="AlphaFoldDB" id="Q6ALN8"/>
<organism evidence="1 2">
    <name type="scientific">Desulfotalea psychrophila (strain LSv54 / DSM 12343)</name>
    <dbReference type="NCBI Taxonomy" id="177439"/>
    <lineage>
        <taxon>Bacteria</taxon>
        <taxon>Pseudomonadati</taxon>
        <taxon>Thermodesulfobacteriota</taxon>
        <taxon>Desulfobulbia</taxon>
        <taxon>Desulfobulbales</taxon>
        <taxon>Desulfocapsaceae</taxon>
        <taxon>Desulfotalea</taxon>
    </lineage>
</organism>